<organism evidence="11">
    <name type="scientific">hot springs metagenome</name>
    <dbReference type="NCBI Taxonomy" id="433727"/>
    <lineage>
        <taxon>unclassified sequences</taxon>
        <taxon>metagenomes</taxon>
        <taxon>ecological metagenomes</taxon>
    </lineage>
</organism>
<evidence type="ECO:0000256" key="3">
    <source>
        <dbReference type="ARBA" id="ARBA00022448"/>
    </source>
</evidence>
<keyword evidence="3" id="KW-0813">Transport</keyword>
<keyword evidence="7 9" id="KW-1133">Transmembrane helix</keyword>
<keyword evidence="8 9" id="KW-0472">Membrane</keyword>
<keyword evidence="4" id="KW-1003">Cell membrane</keyword>
<comment type="subcellular location">
    <subcellularLocation>
        <location evidence="1">Cell membrane</location>
        <topology evidence="1">Multi-pass membrane protein</topology>
    </subcellularLocation>
</comment>
<dbReference type="NCBIfam" id="TIGR02138">
    <property type="entry name" value="phosphate_pstC"/>
    <property type="match status" value="1"/>
</dbReference>
<dbReference type="InterPro" id="IPR000515">
    <property type="entry name" value="MetI-like"/>
</dbReference>
<feature type="transmembrane region" description="Helical" evidence="9">
    <location>
        <begin position="12"/>
        <end position="37"/>
    </location>
</feature>
<dbReference type="InterPro" id="IPR051124">
    <property type="entry name" value="Phosphate_Transport_Permease"/>
</dbReference>
<dbReference type="PROSITE" id="PS50928">
    <property type="entry name" value="ABC_TM1"/>
    <property type="match status" value="1"/>
</dbReference>
<evidence type="ECO:0000259" key="10">
    <source>
        <dbReference type="PROSITE" id="PS50928"/>
    </source>
</evidence>
<reference evidence="11" key="1">
    <citation type="submission" date="2019-10" db="EMBL/GenBank/DDBJ databases">
        <title>Metagenomic sequencing of thiosulfate-disproportionating enrichment culture.</title>
        <authorList>
            <person name="Umezawa K."/>
            <person name="Kojima H."/>
            <person name="Fukui M."/>
        </authorList>
    </citation>
    <scope>NUCLEOTIDE SEQUENCE</scope>
    <source>
        <strain evidence="11">45J</strain>
    </source>
</reference>
<keyword evidence="5" id="KW-0592">Phosphate transport</keyword>
<feature type="domain" description="ABC transmembrane type-1" evidence="10">
    <location>
        <begin position="71"/>
        <end position="300"/>
    </location>
</feature>
<dbReference type="PANTHER" id="PTHR30425">
    <property type="entry name" value="PHOSPHATE TRANSPORT SYSTEM PERMEASE PROTEIN PST"/>
    <property type="match status" value="1"/>
</dbReference>
<feature type="transmembrane region" description="Helical" evidence="9">
    <location>
        <begin position="282"/>
        <end position="304"/>
    </location>
</feature>
<feature type="transmembrane region" description="Helical" evidence="9">
    <location>
        <begin position="70"/>
        <end position="96"/>
    </location>
</feature>
<comment type="caution">
    <text evidence="11">The sequence shown here is derived from an EMBL/GenBank/DDBJ whole genome shotgun (WGS) entry which is preliminary data.</text>
</comment>
<evidence type="ECO:0000313" key="11">
    <source>
        <dbReference type="EMBL" id="GER93135.1"/>
    </source>
</evidence>
<evidence type="ECO:0000256" key="5">
    <source>
        <dbReference type="ARBA" id="ARBA00022592"/>
    </source>
</evidence>
<dbReference type="InterPro" id="IPR035906">
    <property type="entry name" value="MetI-like_sf"/>
</dbReference>
<keyword evidence="6 9" id="KW-0812">Transmembrane</keyword>
<evidence type="ECO:0000256" key="1">
    <source>
        <dbReference type="ARBA" id="ARBA00004651"/>
    </source>
</evidence>
<dbReference type="CDD" id="cd06261">
    <property type="entry name" value="TM_PBP2"/>
    <property type="match status" value="1"/>
</dbReference>
<protein>
    <submittedName>
        <fullName evidence="11">Phosphate ABC transporter permease subunit PstC</fullName>
    </submittedName>
</protein>
<name>A0A5J4KYV7_9ZZZZ</name>
<evidence type="ECO:0000256" key="6">
    <source>
        <dbReference type="ARBA" id="ARBA00022692"/>
    </source>
</evidence>
<accession>A0A5J4KYV7</accession>
<evidence type="ECO:0000256" key="4">
    <source>
        <dbReference type="ARBA" id="ARBA00022475"/>
    </source>
</evidence>
<evidence type="ECO:0000256" key="2">
    <source>
        <dbReference type="ARBA" id="ARBA00007069"/>
    </source>
</evidence>
<dbReference type="AlphaFoldDB" id="A0A5J4KYV7"/>
<dbReference type="EMBL" id="BLAB01000001">
    <property type="protein sequence ID" value="GER93135.1"/>
    <property type="molecule type" value="Genomic_DNA"/>
</dbReference>
<evidence type="ECO:0000256" key="8">
    <source>
        <dbReference type="ARBA" id="ARBA00023136"/>
    </source>
</evidence>
<dbReference type="SUPFAM" id="SSF161098">
    <property type="entry name" value="MetI-like"/>
    <property type="match status" value="1"/>
</dbReference>
<feature type="transmembrane region" description="Helical" evidence="9">
    <location>
        <begin position="108"/>
        <end position="134"/>
    </location>
</feature>
<dbReference type="Pfam" id="PF00528">
    <property type="entry name" value="BPD_transp_1"/>
    <property type="match status" value="1"/>
</dbReference>
<dbReference type="PANTHER" id="PTHR30425:SF1">
    <property type="entry name" value="PHOSPHATE TRANSPORT SYSTEM PERMEASE PROTEIN PSTC"/>
    <property type="match status" value="1"/>
</dbReference>
<dbReference type="GO" id="GO:0005886">
    <property type="term" value="C:plasma membrane"/>
    <property type="evidence" value="ECO:0007669"/>
    <property type="project" value="UniProtKB-SubCell"/>
</dbReference>
<dbReference type="InterPro" id="IPR011864">
    <property type="entry name" value="Phosphate_PstC"/>
</dbReference>
<dbReference type="Gene3D" id="1.10.3720.10">
    <property type="entry name" value="MetI-like"/>
    <property type="match status" value="1"/>
</dbReference>
<comment type="similarity">
    <text evidence="2">Belongs to the binding-protein-dependent transport system permease family. CysTW subfamily.</text>
</comment>
<evidence type="ECO:0000256" key="9">
    <source>
        <dbReference type="SAM" id="Phobius"/>
    </source>
</evidence>
<evidence type="ECO:0000256" key="7">
    <source>
        <dbReference type="ARBA" id="ARBA00022989"/>
    </source>
</evidence>
<dbReference type="GO" id="GO:0005315">
    <property type="term" value="F:phosphate transmembrane transporter activity"/>
    <property type="evidence" value="ECO:0007669"/>
    <property type="project" value="InterPro"/>
</dbReference>
<gene>
    <name evidence="11" type="ORF">A45J_0868</name>
</gene>
<sequence>MILFKKKDPVDLIFSFITGIAAISVVLIIVGTLYVLFKESSLSIERFGFLKFITSLDWDPVRESFGAAAALYGTLVTTALALIIAIPVAIGIAIFVTEVAPNFLKGPVGVAIELLAAIPSIIYGMWGLFTLAPIMSKYIEPFLQKTIGKLPLFNILFEGTPLGIDLLTASMILGIMIIPFTASISRDAFNLTPSVVKESAYAVGATKWEVVRDVVLPYSKLGVFGGIVISLGRALGETMAVAFVLGNNNQITTSLLDAAATVTVKLANEFTEADKDIYLSSLYYLALLLFMASFIVLSIAKFLLLKAENRLKA</sequence>
<proteinExistence type="inferred from homology"/>
<feature type="transmembrane region" description="Helical" evidence="9">
    <location>
        <begin position="155"/>
        <end position="180"/>
    </location>
</feature>
<dbReference type="GO" id="GO:0006817">
    <property type="term" value="P:phosphate ion transport"/>
    <property type="evidence" value="ECO:0007669"/>
    <property type="project" value="UniProtKB-KW"/>
</dbReference>